<accession>X1EZL8</accession>
<evidence type="ECO:0000313" key="1">
    <source>
        <dbReference type="EMBL" id="GAH38052.1"/>
    </source>
</evidence>
<dbReference type="AlphaFoldDB" id="X1EZL8"/>
<comment type="caution">
    <text evidence="1">The sequence shown here is derived from an EMBL/GenBank/DDBJ whole genome shotgun (WGS) entry which is preliminary data.</text>
</comment>
<organism evidence="1">
    <name type="scientific">marine sediment metagenome</name>
    <dbReference type="NCBI Taxonomy" id="412755"/>
    <lineage>
        <taxon>unclassified sequences</taxon>
        <taxon>metagenomes</taxon>
        <taxon>ecological metagenomes</taxon>
    </lineage>
</organism>
<sequence>MVGEKAHFYEGDKQIGEAWGAIAGGSPQIVGRFSNIDKFYISRPGSTGGDMTPAPVIAAANDCVLYKGTDADAKLYIPRDSILSFNLPYYNIVFAKNKFTTELSDTIPVQYKASLRSNPDINEIVIEETTAKGITNGEYKKKFNDDTFQIDKRKVVSAEGSFCETICPLLAGETEGFSEGVSLRLFSPLPTEKQFLSAFEELKKEGGKNQFPGYS</sequence>
<proteinExistence type="predicted"/>
<dbReference type="EMBL" id="BARU01009515">
    <property type="protein sequence ID" value="GAH38052.1"/>
    <property type="molecule type" value="Genomic_DNA"/>
</dbReference>
<protein>
    <submittedName>
        <fullName evidence="1">Uncharacterized protein</fullName>
    </submittedName>
</protein>
<gene>
    <name evidence="1" type="ORF">S03H2_18349</name>
</gene>
<reference evidence="1" key="1">
    <citation type="journal article" date="2014" name="Front. Microbiol.">
        <title>High frequency of phylogenetically diverse reductive dehalogenase-homologous genes in deep subseafloor sedimentary metagenomes.</title>
        <authorList>
            <person name="Kawai M."/>
            <person name="Futagami T."/>
            <person name="Toyoda A."/>
            <person name="Takaki Y."/>
            <person name="Nishi S."/>
            <person name="Hori S."/>
            <person name="Arai W."/>
            <person name="Tsubouchi T."/>
            <person name="Morono Y."/>
            <person name="Uchiyama I."/>
            <person name="Ito T."/>
            <person name="Fujiyama A."/>
            <person name="Inagaki F."/>
            <person name="Takami H."/>
        </authorList>
    </citation>
    <scope>NUCLEOTIDE SEQUENCE</scope>
    <source>
        <strain evidence="1">Expedition CK06-06</strain>
    </source>
</reference>
<name>X1EZL8_9ZZZZ</name>